<organism evidence="1 2">
    <name type="scientific">Triticum urartu</name>
    <name type="common">Red wild einkorn</name>
    <name type="synonym">Crithodium urartu</name>
    <dbReference type="NCBI Taxonomy" id="4572"/>
    <lineage>
        <taxon>Eukaryota</taxon>
        <taxon>Viridiplantae</taxon>
        <taxon>Streptophyta</taxon>
        <taxon>Embryophyta</taxon>
        <taxon>Tracheophyta</taxon>
        <taxon>Spermatophyta</taxon>
        <taxon>Magnoliopsida</taxon>
        <taxon>Liliopsida</taxon>
        <taxon>Poales</taxon>
        <taxon>Poaceae</taxon>
        <taxon>BOP clade</taxon>
        <taxon>Pooideae</taxon>
        <taxon>Triticodae</taxon>
        <taxon>Triticeae</taxon>
        <taxon>Triticinae</taxon>
        <taxon>Triticum</taxon>
    </lineage>
</organism>
<reference evidence="2" key="1">
    <citation type="journal article" date="2013" name="Nature">
        <title>Draft genome of the wheat A-genome progenitor Triticum urartu.</title>
        <authorList>
            <person name="Ling H.Q."/>
            <person name="Zhao S."/>
            <person name="Liu D."/>
            <person name="Wang J."/>
            <person name="Sun H."/>
            <person name="Zhang C."/>
            <person name="Fan H."/>
            <person name="Li D."/>
            <person name="Dong L."/>
            <person name="Tao Y."/>
            <person name="Gao C."/>
            <person name="Wu H."/>
            <person name="Li Y."/>
            <person name="Cui Y."/>
            <person name="Guo X."/>
            <person name="Zheng S."/>
            <person name="Wang B."/>
            <person name="Yu K."/>
            <person name="Liang Q."/>
            <person name="Yang W."/>
            <person name="Lou X."/>
            <person name="Chen J."/>
            <person name="Feng M."/>
            <person name="Jian J."/>
            <person name="Zhang X."/>
            <person name="Luo G."/>
            <person name="Jiang Y."/>
            <person name="Liu J."/>
            <person name="Wang Z."/>
            <person name="Sha Y."/>
            <person name="Zhang B."/>
            <person name="Wu H."/>
            <person name="Tang D."/>
            <person name="Shen Q."/>
            <person name="Xue P."/>
            <person name="Zou S."/>
            <person name="Wang X."/>
            <person name="Liu X."/>
            <person name="Wang F."/>
            <person name="Yang Y."/>
            <person name="An X."/>
            <person name="Dong Z."/>
            <person name="Zhang K."/>
            <person name="Zhang X."/>
            <person name="Luo M.C."/>
            <person name="Dvorak J."/>
            <person name="Tong Y."/>
            <person name="Wang J."/>
            <person name="Yang H."/>
            <person name="Li Z."/>
            <person name="Wang D."/>
            <person name="Zhang A."/>
            <person name="Wang J."/>
        </authorList>
    </citation>
    <scope>NUCLEOTIDE SEQUENCE</scope>
    <source>
        <strain evidence="2">cv. G1812</strain>
    </source>
</reference>
<dbReference type="AlphaFoldDB" id="A0A8R7USI7"/>
<evidence type="ECO:0000313" key="2">
    <source>
        <dbReference type="Proteomes" id="UP000015106"/>
    </source>
</evidence>
<proteinExistence type="predicted"/>
<dbReference type="EnsemblPlants" id="TuG1812G0600000168.01.T01">
    <property type="protein sequence ID" value="TuG1812G0600000168.01.T01"/>
    <property type="gene ID" value="TuG1812G0600000168.01"/>
</dbReference>
<protein>
    <submittedName>
        <fullName evidence="1">Uncharacterized protein</fullName>
    </submittedName>
</protein>
<dbReference type="Gramene" id="TuG1812G0600000168.01.T01">
    <property type="protein sequence ID" value="TuG1812G0600000168.01.T01"/>
    <property type="gene ID" value="TuG1812G0600000168.01"/>
</dbReference>
<accession>A0A8R7USI7</accession>
<dbReference type="Proteomes" id="UP000015106">
    <property type="component" value="Chromosome 6"/>
</dbReference>
<reference evidence="1" key="2">
    <citation type="submission" date="2018-03" db="EMBL/GenBank/DDBJ databases">
        <title>The Triticum urartu genome reveals the dynamic nature of wheat genome evolution.</title>
        <authorList>
            <person name="Ling H."/>
            <person name="Ma B."/>
            <person name="Shi X."/>
            <person name="Liu H."/>
            <person name="Dong L."/>
            <person name="Sun H."/>
            <person name="Cao Y."/>
            <person name="Gao Q."/>
            <person name="Zheng S."/>
            <person name="Li Y."/>
            <person name="Yu Y."/>
            <person name="Du H."/>
            <person name="Qi M."/>
            <person name="Li Y."/>
            <person name="Yu H."/>
            <person name="Cui Y."/>
            <person name="Wang N."/>
            <person name="Chen C."/>
            <person name="Wu H."/>
            <person name="Zhao Y."/>
            <person name="Zhang J."/>
            <person name="Li Y."/>
            <person name="Zhou W."/>
            <person name="Zhang B."/>
            <person name="Hu W."/>
            <person name="Eijk M."/>
            <person name="Tang J."/>
            <person name="Witsenboer H."/>
            <person name="Zhao S."/>
            <person name="Li Z."/>
            <person name="Zhang A."/>
            <person name="Wang D."/>
            <person name="Liang C."/>
        </authorList>
    </citation>
    <scope>NUCLEOTIDE SEQUENCE [LARGE SCALE GENOMIC DNA]</scope>
    <source>
        <strain evidence="1">cv. G1812</strain>
    </source>
</reference>
<evidence type="ECO:0000313" key="1">
    <source>
        <dbReference type="EnsemblPlants" id="TuG1812G0600000168.01.T01"/>
    </source>
</evidence>
<reference evidence="1" key="3">
    <citation type="submission" date="2022-06" db="UniProtKB">
        <authorList>
            <consortium name="EnsemblPlants"/>
        </authorList>
    </citation>
    <scope>IDENTIFICATION</scope>
</reference>
<sequence>MRRAYKYKQAATEDTNSRYLDLKIGHFGMKNEKFNQREHKLSLIIVLVVFNAFLPS</sequence>
<name>A0A8R7USI7_TRIUA</name>
<keyword evidence="2" id="KW-1185">Reference proteome</keyword>